<feature type="transmembrane region" description="Helical" evidence="7">
    <location>
        <begin position="55"/>
        <end position="81"/>
    </location>
</feature>
<evidence type="ECO:0000256" key="6">
    <source>
        <dbReference type="ARBA" id="ARBA00023136"/>
    </source>
</evidence>
<feature type="transmembrane region" description="Helical" evidence="7">
    <location>
        <begin position="416"/>
        <end position="440"/>
    </location>
</feature>
<dbReference type="PANTHER" id="PTHR43823">
    <property type="entry name" value="SPORULATION PROTEIN YKVU"/>
    <property type="match status" value="1"/>
</dbReference>
<evidence type="ECO:0000313" key="9">
    <source>
        <dbReference type="Proteomes" id="UP000257067"/>
    </source>
</evidence>
<organism evidence="8 9">
    <name type="scientific">Helicobacter cholecystus</name>
    <dbReference type="NCBI Taxonomy" id="45498"/>
    <lineage>
        <taxon>Bacteria</taxon>
        <taxon>Pseudomonadati</taxon>
        <taxon>Campylobacterota</taxon>
        <taxon>Epsilonproteobacteria</taxon>
        <taxon>Campylobacterales</taxon>
        <taxon>Helicobacteraceae</taxon>
        <taxon>Helicobacter</taxon>
    </lineage>
</organism>
<dbReference type="OrthoDB" id="9808954at2"/>
<dbReference type="GO" id="GO:0042910">
    <property type="term" value="F:xenobiotic transmembrane transporter activity"/>
    <property type="evidence" value="ECO:0007669"/>
    <property type="project" value="InterPro"/>
</dbReference>
<evidence type="ECO:0000313" key="8">
    <source>
        <dbReference type="EMBL" id="RDU69537.1"/>
    </source>
</evidence>
<evidence type="ECO:0000256" key="7">
    <source>
        <dbReference type="SAM" id="Phobius"/>
    </source>
</evidence>
<feature type="transmembrane region" description="Helical" evidence="7">
    <location>
        <begin position="269"/>
        <end position="290"/>
    </location>
</feature>
<dbReference type="RefSeq" id="WP_104724510.1">
    <property type="nucleotide sequence ID" value="NZ_FZNE01000003.1"/>
</dbReference>
<keyword evidence="3" id="KW-1003">Cell membrane</keyword>
<dbReference type="PANTHER" id="PTHR43823:SF3">
    <property type="entry name" value="MULTIDRUG EXPORT PROTEIN MEPA"/>
    <property type="match status" value="1"/>
</dbReference>
<dbReference type="EMBL" id="NXLU01000002">
    <property type="protein sequence ID" value="RDU69537.1"/>
    <property type="molecule type" value="Genomic_DNA"/>
</dbReference>
<dbReference type="GO" id="GO:0005886">
    <property type="term" value="C:plasma membrane"/>
    <property type="evidence" value="ECO:0007669"/>
    <property type="project" value="UniProtKB-SubCell"/>
</dbReference>
<dbReference type="PIRSF" id="PIRSF006603">
    <property type="entry name" value="DinF"/>
    <property type="match status" value="1"/>
</dbReference>
<evidence type="ECO:0000256" key="4">
    <source>
        <dbReference type="ARBA" id="ARBA00022692"/>
    </source>
</evidence>
<evidence type="ECO:0000256" key="1">
    <source>
        <dbReference type="ARBA" id="ARBA00004651"/>
    </source>
</evidence>
<evidence type="ECO:0000256" key="3">
    <source>
        <dbReference type="ARBA" id="ARBA00022475"/>
    </source>
</evidence>
<dbReference type="AlphaFoldDB" id="A0A3D8IW79"/>
<feature type="transmembrane region" description="Helical" evidence="7">
    <location>
        <begin position="236"/>
        <end position="257"/>
    </location>
</feature>
<accession>A0A3D8IW79</accession>
<feature type="transmembrane region" description="Helical" evidence="7">
    <location>
        <begin position="165"/>
        <end position="187"/>
    </location>
</feature>
<dbReference type="InterPro" id="IPR051327">
    <property type="entry name" value="MATE_MepA_subfamily"/>
</dbReference>
<feature type="transmembrane region" description="Helical" evidence="7">
    <location>
        <begin position="136"/>
        <end position="153"/>
    </location>
</feature>
<evidence type="ECO:0000256" key="2">
    <source>
        <dbReference type="ARBA" id="ARBA00022448"/>
    </source>
</evidence>
<keyword evidence="5 7" id="KW-1133">Transmembrane helix</keyword>
<evidence type="ECO:0000256" key="5">
    <source>
        <dbReference type="ARBA" id="ARBA00022989"/>
    </source>
</evidence>
<feature type="transmembrane region" description="Helical" evidence="7">
    <location>
        <begin position="389"/>
        <end position="410"/>
    </location>
</feature>
<reference evidence="8 9" key="1">
    <citation type="submission" date="2018-04" db="EMBL/GenBank/DDBJ databases">
        <title>Novel Campyloabacter and Helicobacter Species and Strains.</title>
        <authorList>
            <person name="Mannion A.J."/>
            <person name="Shen Z."/>
            <person name="Fox J.G."/>
        </authorList>
    </citation>
    <scope>NUCLEOTIDE SEQUENCE [LARGE SCALE GENOMIC DNA]</scope>
    <source>
        <strain evidence="8 9">ATCC 700242</strain>
    </source>
</reference>
<feature type="transmembrane region" description="Helical" evidence="7">
    <location>
        <begin position="354"/>
        <end position="377"/>
    </location>
</feature>
<feature type="transmembrane region" description="Helical" evidence="7">
    <location>
        <begin position="93"/>
        <end position="116"/>
    </location>
</feature>
<comment type="caution">
    <text evidence="8">The sequence shown here is derived from an EMBL/GenBank/DDBJ whole genome shotgun (WGS) entry which is preliminary data.</text>
</comment>
<keyword evidence="4 7" id="KW-0812">Transmembrane</keyword>
<gene>
    <name evidence="8" type="ORF">CQA62_02500</name>
</gene>
<feature type="transmembrane region" description="Helical" evidence="7">
    <location>
        <begin position="311"/>
        <end position="334"/>
    </location>
</feature>
<proteinExistence type="predicted"/>
<keyword evidence="6 7" id="KW-0472">Membrane</keyword>
<dbReference type="Pfam" id="PF01554">
    <property type="entry name" value="MatE"/>
    <property type="match status" value="2"/>
</dbReference>
<keyword evidence="9" id="KW-1185">Reference proteome</keyword>
<dbReference type="InterPro" id="IPR048279">
    <property type="entry name" value="MdtK-like"/>
</dbReference>
<dbReference type="InterPro" id="IPR002528">
    <property type="entry name" value="MATE_fam"/>
</dbReference>
<sequence length="449" mass="49956">MTKEIDLKNERIAYLFFYYFFPSLLSMLSLSTHAIVDGFFVAHALGKDAVSALGITWPIFPALIACELLFSVGGSAMIAFYLGKGEKHKAREFFSSIVYFVLVFGLFASLILYFYTREISIFLGSSENLLDLVSEYLSIIFAGVFVMFLHPVLDMFAVNDRAPRLAMISMVIASVGNIVFNYIFLFIFNLGIYASALSTILGSIVAISVLLWHFLSKRGDLYFIPSFSLSKIFQSAKNGLPACASEISASIVMLLYNLTLMHIVGERGVLIYTIVMYGGIVFFTILLSVAQGVQPIASFNYGAMEMARVRGIYRFALMFSFIVSSILYGLFFIFGEDFIRAFLSSEDISNDASLVGEIVFAMRIWFIAYWAIGLHMVTSIFLQSVQRPIGALIITICYTIGFTALLLPILSQNYGIVGAWATYPISAFLTLFVLAGVLLYEKKKGVFSK</sequence>
<protein>
    <submittedName>
        <fullName evidence="8">Uncharacterized protein</fullName>
    </submittedName>
</protein>
<keyword evidence="2" id="KW-0813">Transport</keyword>
<dbReference type="Proteomes" id="UP000257067">
    <property type="component" value="Unassembled WGS sequence"/>
</dbReference>
<name>A0A3D8IW79_9HELI</name>
<feature type="transmembrane region" description="Helical" evidence="7">
    <location>
        <begin position="193"/>
        <end position="215"/>
    </location>
</feature>
<feature type="transmembrane region" description="Helical" evidence="7">
    <location>
        <begin position="12"/>
        <end position="35"/>
    </location>
</feature>
<dbReference type="GO" id="GO:0015297">
    <property type="term" value="F:antiporter activity"/>
    <property type="evidence" value="ECO:0007669"/>
    <property type="project" value="InterPro"/>
</dbReference>
<comment type="subcellular location">
    <subcellularLocation>
        <location evidence="1">Cell membrane</location>
        <topology evidence="1">Multi-pass membrane protein</topology>
    </subcellularLocation>
</comment>